<reference evidence="11 12" key="1">
    <citation type="submission" date="2020-08" db="EMBL/GenBank/DDBJ databases">
        <title>Genomic Encyclopedia of Type Strains, Phase IV (KMG-IV): sequencing the most valuable type-strain genomes for metagenomic binning, comparative biology and taxonomic classification.</title>
        <authorList>
            <person name="Goeker M."/>
        </authorList>
    </citation>
    <scope>NUCLEOTIDE SEQUENCE [LARGE SCALE GENOMIC DNA]</scope>
    <source>
        <strain evidence="11 12">DSM 24661</strain>
    </source>
</reference>
<evidence type="ECO:0000256" key="8">
    <source>
        <dbReference type="ARBA" id="ARBA00022840"/>
    </source>
</evidence>
<keyword evidence="9" id="KW-0460">Magnesium</keyword>
<comment type="caution">
    <text evidence="11">The sequence shown here is derived from an EMBL/GenBank/DDBJ whole genome shotgun (WGS) entry which is preliminary data.</text>
</comment>
<evidence type="ECO:0000256" key="10">
    <source>
        <dbReference type="ARBA" id="ARBA00032441"/>
    </source>
</evidence>
<dbReference type="GO" id="GO:0046872">
    <property type="term" value="F:metal ion binding"/>
    <property type="evidence" value="ECO:0007669"/>
    <property type="project" value="UniProtKB-KW"/>
</dbReference>
<evidence type="ECO:0000256" key="4">
    <source>
        <dbReference type="ARBA" id="ARBA00022490"/>
    </source>
</evidence>
<keyword evidence="8" id="KW-0067">ATP-binding</keyword>
<comment type="subcellular location">
    <subcellularLocation>
        <location evidence="1">Cytoplasm</location>
    </subcellularLocation>
</comment>
<dbReference type="SUPFAM" id="SSF52540">
    <property type="entry name" value="P-loop containing nucleoside triphosphate hydrolases"/>
    <property type="match status" value="1"/>
</dbReference>
<sequence length="161" mass="18412">MEQKNFTLYSDSAEKTQQLGRALAQVGKQGVVICLQGDLGAGKTTLTQGLAAELHCENASSPTFNLMNVYKGDITVYHFDLYRLEAEDELYDIGFYEYAQEDGDIIIIEWPDKFIDALPEDNLYIEISASQEIQREIKIKLNGQKYQPIYEELKQICQSWQ</sequence>
<dbReference type="GO" id="GO:0002949">
    <property type="term" value="P:tRNA threonylcarbamoyladenosine modification"/>
    <property type="evidence" value="ECO:0007669"/>
    <property type="project" value="InterPro"/>
</dbReference>
<dbReference type="Proteomes" id="UP000559117">
    <property type="component" value="Unassembled WGS sequence"/>
</dbReference>
<keyword evidence="6" id="KW-0479">Metal-binding</keyword>
<evidence type="ECO:0000256" key="1">
    <source>
        <dbReference type="ARBA" id="ARBA00004496"/>
    </source>
</evidence>
<dbReference type="PANTHER" id="PTHR33540">
    <property type="entry name" value="TRNA THREONYLCARBAMOYLADENOSINE BIOSYNTHESIS PROTEIN TSAE"/>
    <property type="match status" value="1"/>
</dbReference>
<dbReference type="Pfam" id="PF02367">
    <property type="entry name" value="TsaE"/>
    <property type="match status" value="1"/>
</dbReference>
<evidence type="ECO:0000313" key="12">
    <source>
        <dbReference type="Proteomes" id="UP000559117"/>
    </source>
</evidence>
<dbReference type="RefSeq" id="WP_183863287.1">
    <property type="nucleotide sequence ID" value="NZ_JACHFH010000050.1"/>
</dbReference>
<dbReference type="EMBL" id="JACHFH010000050">
    <property type="protein sequence ID" value="MBB5337464.1"/>
    <property type="molecule type" value="Genomic_DNA"/>
</dbReference>
<comment type="similarity">
    <text evidence="2">Belongs to the TsaE family.</text>
</comment>
<keyword evidence="7" id="KW-0547">Nucleotide-binding</keyword>
<dbReference type="NCBIfam" id="TIGR00150">
    <property type="entry name" value="T6A_YjeE"/>
    <property type="match status" value="1"/>
</dbReference>
<name>A0A840UX78_9FIRM</name>
<evidence type="ECO:0000313" key="11">
    <source>
        <dbReference type="EMBL" id="MBB5337464.1"/>
    </source>
</evidence>
<evidence type="ECO:0000256" key="3">
    <source>
        <dbReference type="ARBA" id="ARBA00019010"/>
    </source>
</evidence>
<evidence type="ECO:0000256" key="2">
    <source>
        <dbReference type="ARBA" id="ARBA00007599"/>
    </source>
</evidence>
<proteinExistence type="inferred from homology"/>
<dbReference type="InterPro" id="IPR003442">
    <property type="entry name" value="T6A_TsaE"/>
</dbReference>
<evidence type="ECO:0000256" key="5">
    <source>
        <dbReference type="ARBA" id="ARBA00022694"/>
    </source>
</evidence>
<protein>
    <recommendedName>
        <fullName evidence="3">tRNA threonylcarbamoyladenosine biosynthesis protein TsaE</fullName>
    </recommendedName>
    <alternativeName>
        <fullName evidence="10">t(6)A37 threonylcarbamoyladenosine biosynthesis protein TsaE</fullName>
    </alternativeName>
</protein>
<dbReference type="GO" id="GO:0005737">
    <property type="term" value="C:cytoplasm"/>
    <property type="evidence" value="ECO:0007669"/>
    <property type="project" value="UniProtKB-SubCell"/>
</dbReference>
<dbReference type="GO" id="GO:0005524">
    <property type="term" value="F:ATP binding"/>
    <property type="evidence" value="ECO:0007669"/>
    <property type="project" value="UniProtKB-KW"/>
</dbReference>
<dbReference type="PANTHER" id="PTHR33540:SF2">
    <property type="entry name" value="TRNA THREONYLCARBAMOYLADENOSINE BIOSYNTHESIS PROTEIN TSAE"/>
    <property type="match status" value="1"/>
</dbReference>
<dbReference type="InterPro" id="IPR027417">
    <property type="entry name" value="P-loop_NTPase"/>
</dbReference>
<gene>
    <name evidence="11" type="ORF">HNR32_002626</name>
</gene>
<keyword evidence="12" id="KW-1185">Reference proteome</keyword>
<keyword evidence="5" id="KW-0819">tRNA processing</keyword>
<organism evidence="11 12">
    <name type="scientific">Pectinatus brassicae</name>
    <dbReference type="NCBI Taxonomy" id="862415"/>
    <lineage>
        <taxon>Bacteria</taxon>
        <taxon>Bacillati</taxon>
        <taxon>Bacillota</taxon>
        <taxon>Negativicutes</taxon>
        <taxon>Selenomonadales</taxon>
        <taxon>Selenomonadaceae</taxon>
        <taxon>Pectinatus</taxon>
    </lineage>
</organism>
<dbReference type="AlphaFoldDB" id="A0A840UX78"/>
<evidence type="ECO:0000256" key="6">
    <source>
        <dbReference type="ARBA" id="ARBA00022723"/>
    </source>
</evidence>
<dbReference type="Gene3D" id="3.40.50.300">
    <property type="entry name" value="P-loop containing nucleotide triphosphate hydrolases"/>
    <property type="match status" value="1"/>
</dbReference>
<keyword evidence="4" id="KW-0963">Cytoplasm</keyword>
<evidence type="ECO:0000256" key="9">
    <source>
        <dbReference type="ARBA" id="ARBA00022842"/>
    </source>
</evidence>
<evidence type="ECO:0000256" key="7">
    <source>
        <dbReference type="ARBA" id="ARBA00022741"/>
    </source>
</evidence>
<accession>A0A840UX78</accession>